<evidence type="ECO:0000313" key="6">
    <source>
        <dbReference type="EMBL" id="KIC58582.1"/>
    </source>
</evidence>
<feature type="transmembrane region" description="Helical" evidence="5">
    <location>
        <begin position="177"/>
        <end position="196"/>
    </location>
</feature>
<dbReference type="Pfam" id="PF01925">
    <property type="entry name" value="TauE"/>
    <property type="match status" value="1"/>
</dbReference>
<evidence type="ECO:0000256" key="5">
    <source>
        <dbReference type="RuleBase" id="RU363041"/>
    </source>
</evidence>
<feature type="transmembrane region" description="Helical" evidence="5">
    <location>
        <begin position="98"/>
        <end position="119"/>
    </location>
</feature>
<feature type="transmembrane region" description="Helical" evidence="5">
    <location>
        <begin position="131"/>
        <end position="150"/>
    </location>
</feature>
<dbReference type="PANTHER" id="PTHR43701:SF12">
    <property type="entry name" value="MEMBRANE TRANSPORTER PROTEIN YTNM-RELATED"/>
    <property type="match status" value="1"/>
</dbReference>
<feature type="transmembrane region" description="Helical" evidence="5">
    <location>
        <begin position="235"/>
        <end position="255"/>
    </location>
</feature>
<dbReference type="Proteomes" id="UP000031166">
    <property type="component" value="Unassembled WGS sequence"/>
</dbReference>
<dbReference type="EMBL" id="JWSY01000010">
    <property type="protein sequence ID" value="KIC58582.1"/>
    <property type="molecule type" value="Genomic_DNA"/>
</dbReference>
<proteinExistence type="inferred from homology"/>
<evidence type="ECO:0000256" key="2">
    <source>
        <dbReference type="ARBA" id="ARBA00022692"/>
    </source>
</evidence>
<protein>
    <recommendedName>
        <fullName evidence="5">Probable membrane transporter protein</fullName>
    </recommendedName>
</protein>
<sequence length="258" mass="26646">MQDFLLFLAVGFLAQIVDGALGMAYGVISSTVLLSFGVPPATASASVHAAEVFTTAASAGSHTVNKNVNWKLFVPLALGGVVGGGFGAFVLTSIDGDLLKPFITTYLAIMGVVIIWRATRQTRERIFPRKFAGPLGLVGGFFDAIGGGGWGPTVTTTLVGTGQDPRVSIGTTNTAEFFVTSAISATFLVALLTGHWQEAEGFSTHAMAVLGLILGGLIAAPFAGVIARIAPRRALTYGVGAVVLLSAGYQAVRLFKVI</sequence>
<evidence type="ECO:0000256" key="3">
    <source>
        <dbReference type="ARBA" id="ARBA00022989"/>
    </source>
</evidence>
<evidence type="ECO:0000313" key="7">
    <source>
        <dbReference type="Proteomes" id="UP000031166"/>
    </source>
</evidence>
<dbReference type="STRING" id="172043.RM53_07910"/>
<keyword evidence="3 5" id="KW-1133">Transmembrane helix</keyword>
<organism evidence="6 7">
    <name type="scientific">Brevundimonas nasdae</name>
    <dbReference type="NCBI Taxonomy" id="172043"/>
    <lineage>
        <taxon>Bacteria</taxon>
        <taxon>Pseudomonadati</taxon>
        <taxon>Pseudomonadota</taxon>
        <taxon>Alphaproteobacteria</taxon>
        <taxon>Caulobacterales</taxon>
        <taxon>Caulobacteraceae</taxon>
        <taxon>Brevundimonas</taxon>
    </lineage>
</organism>
<comment type="subcellular location">
    <subcellularLocation>
        <location evidence="5">Cell membrane</location>
        <topology evidence="5">Multi-pass membrane protein</topology>
    </subcellularLocation>
    <subcellularLocation>
        <location evidence="1">Membrane</location>
        <topology evidence="1">Multi-pass membrane protein</topology>
    </subcellularLocation>
</comment>
<feature type="transmembrane region" description="Helical" evidence="5">
    <location>
        <begin position="208"/>
        <end position="229"/>
    </location>
</feature>
<dbReference type="GO" id="GO:0005886">
    <property type="term" value="C:plasma membrane"/>
    <property type="evidence" value="ECO:0007669"/>
    <property type="project" value="UniProtKB-SubCell"/>
</dbReference>
<dbReference type="RefSeq" id="WP_039245779.1">
    <property type="nucleotide sequence ID" value="NZ_JWSY01000010.1"/>
</dbReference>
<dbReference type="InterPro" id="IPR002781">
    <property type="entry name" value="TM_pro_TauE-like"/>
</dbReference>
<gene>
    <name evidence="6" type="ORF">RM53_07910</name>
</gene>
<evidence type="ECO:0000256" key="1">
    <source>
        <dbReference type="ARBA" id="ARBA00004141"/>
    </source>
</evidence>
<dbReference type="InterPro" id="IPR051598">
    <property type="entry name" value="TSUP/Inactive_protease-like"/>
</dbReference>
<name>A0A0B4CQ45_9CAUL</name>
<keyword evidence="4 5" id="KW-0472">Membrane</keyword>
<comment type="caution">
    <text evidence="6">The sequence shown here is derived from an EMBL/GenBank/DDBJ whole genome shotgun (WGS) entry which is preliminary data.</text>
</comment>
<keyword evidence="5" id="KW-1003">Cell membrane</keyword>
<comment type="similarity">
    <text evidence="5">Belongs to the 4-toluene sulfonate uptake permease (TSUP) (TC 2.A.102) family.</text>
</comment>
<evidence type="ECO:0000256" key="4">
    <source>
        <dbReference type="ARBA" id="ARBA00023136"/>
    </source>
</evidence>
<accession>A0A0B4CQ45</accession>
<feature type="transmembrane region" description="Helical" evidence="5">
    <location>
        <begin position="72"/>
        <end position="92"/>
    </location>
</feature>
<keyword evidence="2 5" id="KW-0812">Transmembrane</keyword>
<dbReference type="AlphaFoldDB" id="A0A0B4CQ45"/>
<reference evidence="6 7" key="1">
    <citation type="submission" date="2014-12" db="EMBL/GenBank/DDBJ databases">
        <title>Genome sequencing of Brevundimonas nasdae TPW30.</title>
        <authorList>
            <person name="Tan P.W."/>
            <person name="Chan K.-G."/>
        </authorList>
    </citation>
    <scope>NUCLEOTIDE SEQUENCE [LARGE SCALE GENOMIC DNA]</scope>
    <source>
        <strain evidence="6 7">TPW30</strain>
    </source>
</reference>
<dbReference type="PANTHER" id="PTHR43701">
    <property type="entry name" value="MEMBRANE TRANSPORTER PROTEIN MJ0441-RELATED"/>
    <property type="match status" value="1"/>
</dbReference>